<evidence type="ECO:0000256" key="2">
    <source>
        <dbReference type="ARBA" id="ARBA00022475"/>
    </source>
</evidence>
<feature type="transmembrane region" description="Helical" evidence="7">
    <location>
        <begin position="387"/>
        <end position="404"/>
    </location>
</feature>
<dbReference type="PANTHER" id="PTHR42770:SF7">
    <property type="entry name" value="MEMBRANE PROTEIN"/>
    <property type="match status" value="1"/>
</dbReference>
<evidence type="ECO:0000256" key="4">
    <source>
        <dbReference type="ARBA" id="ARBA00022989"/>
    </source>
</evidence>
<dbReference type="InterPro" id="IPR002293">
    <property type="entry name" value="AA/rel_permease1"/>
</dbReference>
<evidence type="ECO:0000256" key="6">
    <source>
        <dbReference type="SAM" id="MobiDB-lite"/>
    </source>
</evidence>
<dbReference type="GO" id="GO:0005886">
    <property type="term" value="C:plasma membrane"/>
    <property type="evidence" value="ECO:0007669"/>
    <property type="project" value="UniProtKB-SubCell"/>
</dbReference>
<evidence type="ECO:0000256" key="5">
    <source>
        <dbReference type="ARBA" id="ARBA00023136"/>
    </source>
</evidence>
<evidence type="ECO:0000256" key="1">
    <source>
        <dbReference type="ARBA" id="ARBA00004651"/>
    </source>
</evidence>
<reference evidence="8" key="1">
    <citation type="submission" date="2021-03" db="EMBL/GenBank/DDBJ databases">
        <title>Genomic Encyclopedia of Type Strains, Phase IV (KMG-IV): sequencing the most valuable type-strain genomes for metagenomic binning, comparative biology and taxonomic classification.</title>
        <authorList>
            <person name="Goeker M."/>
        </authorList>
    </citation>
    <scope>NUCLEOTIDE SEQUENCE</scope>
    <source>
        <strain evidence="8">DSM 23564</strain>
    </source>
</reference>
<evidence type="ECO:0000313" key="9">
    <source>
        <dbReference type="Proteomes" id="UP000823588"/>
    </source>
</evidence>
<sequence length="798" mass="83694">MPSGLKRDLGLAETTAIAVGAMVGSGIFILPGIAYVYAGSAAVLAFLIAAILVLPAALSAAEMATAMPEDGGPYLFVERGMGPLLGTIAGVGTWIMLSLKSALALVGGVPYLVYVEPSLAELITYLAVGLALFFTVVNLVSAEGSGKLQFGIVAALFAALAWLIVAGVPDIQPAATEGAFDPGTEGLLAATAVVFISYAGVTKVPAVAEEVKNPGRNLPLAMVGALVIVAALYAAVVYITVGVLDVPAAIEAGQLQSDGEGAIIALVADEVLGGIGVIAIVIAAIMALASTANAGILAASRFPLAMARDGVFPSSLEEVSERFGTPANAVALTGLVLMVLVAVFPIQAVASFGSAFQILVFVLLNVALVGFREGAVDDYQPEFRAPLYPWLQLFGIVGGGYVLFQLGLVPALGALGIAGLAAVWYFVYARSRVDREGAARDAVRRSVAERAVDRTRELFDRTDRSDVLVALTEETSDPAARDMTRIGLDVSRLGGGTVDLVRFESHPHRAFTAHTDRVESADSPFTDWSDGDDEPPAWFTDQPRSDGAIEVDDAVDTDADGTAGGSSEADPDVDLPLEPLRPDDPDRGRLRRHVVNTENVPESVAEYAAHESHDLVLLERRSEELHRRLLGGETARILREVPCGAAVVEDRGFDGADEIAVVTQRGAYDPLKLLVADALAEETGASLTLIQAIPADAPDSRRGAIEDYHRDLADVCTVPVESRVLETDDPIDGIVRFAEPADLLATSVESRGPLGDVLGRPGDEVVDRVDCTAVMVQPADEQRAGLVQRLVLNRLFGT</sequence>
<keyword evidence="3 7" id="KW-0812">Transmembrane</keyword>
<dbReference type="SUPFAM" id="SSF52402">
    <property type="entry name" value="Adenine nucleotide alpha hydrolases-like"/>
    <property type="match status" value="1"/>
</dbReference>
<keyword evidence="4 7" id="KW-1133">Transmembrane helix</keyword>
<dbReference type="Gene3D" id="3.40.50.12370">
    <property type="match status" value="1"/>
</dbReference>
<dbReference type="Gene3D" id="1.20.1740.10">
    <property type="entry name" value="Amino acid/polyamine transporter I"/>
    <property type="match status" value="1"/>
</dbReference>
<keyword evidence="2" id="KW-1003">Cell membrane</keyword>
<keyword evidence="9" id="KW-1185">Reference proteome</keyword>
<feature type="transmembrane region" description="Helical" evidence="7">
    <location>
        <begin position="275"/>
        <end position="299"/>
    </location>
</feature>
<evidence type="ECO:0000256" key="7">
    <source>
        <dbReference type="SAM" id="Phobius"/>
    </source>
</evidence>
<dbReference type="PANTHER" id="PTHR42770">
    <property type="entry name" value="AMINO ACID TRANSPORTER-RELATED"/>
    <property type="match status" value="1"/>
</dbReference>
<protein>
    <submittedName>
        <fullName evidence="8">Amino acid transporter</fullName>
    </submittedName>
</protein>
<dbReference type="Pfam" id="PF13520">
    <property type="entry name" value="AA_permease_2"/>
    <property type="match status" value="1"/>
</dbReference>
<keyword evidence="5 7" id="KW-0472">Membrane</keyword>
<feature type="transmembrane region" description="Helical" evidence="7">
    <location>
        <begin position="148"/>
        <end position="168"/>
    </location>
</feature>
<feature type="transmembrane region" description="Helical" evidence="7">
    <location>
        <begin position="12"/>
        <end position="35"/>
    </location>
</feature>
<feature type="transmembrane region" description="Helical" evidence="7">
    <location>
        <begin position="220"/>
        <end position="241"/>
    </location>
</feature>
<dbReference type="Proteomes" id="UP000823588">
    <property type="component" value="Unassembled WGS sequence"/>
</dbReference>
<feature type="transmembrane region" description="Helical" evidence="7">
    <location>
        <begin position="41"/>
        <end position="61"/>
    </location>
</feature>
<gene>
    <name evidence="8" type="ORF">J2751_001691</name>
</gene>
<comment type="subcellular location">
    <subcellularLocation>
        <location evidence="1">Cell membrane</location>
        <topology evidence="1">Multi-pass membrane protein</topology>
    </subcellularLocation>
</comment>
<evidence type="ECO:0000313" key="8">
    <source>
        <dbReference type="EMBL" id="MBP1922678.1"/>
    </source>
</evidence>
<dbReference type="RefSeq" id="WP_209485057.1">
    <property type="nucleotide sequence ID" value="NZ_JAGGKQ010000010.1"/>
</dbReference>
<feature type="transmembrane region" description="Helical" evidence="7">
    <location>
        <begin position="122"/>
        <end position="141"/>
    </location>
</feature>
<comment type="caution">
    <text evidence="8">The sequence shown here is derived from an EMBL/GenBank/DDBJ whole genome shotgun (WGS) entry which is preliminary data.</text>
</comment>
<feature type="transmembrane region" description="Helical" evidence="7">
    <location>
        <begin position="410"/>
        <end position="428"/>
    </location>
</feature>
<proteinExistence type="predicted"/>
<dbReference type="OrthoDB" id="200469at2157"/>
<dbReference type="AlphaFoldDB" id="A0A8T4GDY8"/>
<feature type="region of interest" description="Disordered" evidence="6">
    <location>
        <begin position="514"/>
        <end position="590"/>
    </location>
</feature>
<dbReference type="GO" id="GO:0022857">
    <property type="term" value="F:transmembrane transporter activity"/>
    <property type="evidence" value="ECO:0007669"/>
    <property type="project" value="InterPro"/>
</dbReference>
<dbReference type="EMBL" id="JAGGKQ010000010">
    <property type="protein sequence ID" value="MBP1922678.1"/>
    <property type="molecule type" value="Genomic_DNA"/>
</dbReference>
<feature type="transmembrane region" description="Helical" evidence="7">
    <location>
        <begin position="356"/>
        <end position="375"/>
    </location>
</feature>
<accession>A0A8T4GDY8</accession>
<feature type="compositionally biased region" description="Acidic residues" evidence="6">
    <location>
        <begin position="549"/>
        <end position="559"/>
    </location>
</feature>
<feature type="transmembrane region" description="Helical" evidence="7">
    <location>
        <begin position="329"/>
        <end position="350"/>
    </location>
</feature>
<organism evidence="8 9">
    <name type="scientific">Halorubrum alkaliphilum</name>
    <dbReference type="NCBI Taxonomy" id="261290"/>
    <lineage>
        <taxon>Archaea</taxon>
        <taxon>Methanobacteriati</taxon>
        <taxon>Methanobacteriota</taxon>
        <taxon>Stenosarchaea group</taxon>
        <taxon>Halobacteria</taxon>
        <taxon>Halobacteriales</taxon>
        <taxon>Haloferacaceae</taxon>
        <taxon>Halorubrum</taxon>
    </lineage>
</organism>
<dbReference type="InterPro" id="IPR050367">
    <property type="entry name" value="APC_superfamily"/>
</dbReference>
<evidence type="ECO:0000256" key="3">
    <source>
        <dbReference type="ARBA" id="ARBA00022692"/>
    </source>
</evidence>
<feature type="transmembrane region" description="Helical" evidence="7">
    <location>
        <begin position="188"/>
        <end position="208"/>
    </location>
</feature>
<name>A0A8T4GDY8_9EURY</name>